<feature type="chain" id="PRO_5043987927" description="Cathepsin L" evidence="7">
    <location>
        <begin position="17"/>
        <end position="377"/>
    </location>
</feature>
<evidence type="ECO:0008006" key="12">
    <source>
        <dbReference type="Google" id="ProtNLM"/>
    </source>
</evidence>
<proteinExistence type="inferred from homology"/>
<dbReference type="SMART" id="SM00848">
    <property type="entry name" value="Inhibitor_I29"/>
    <property type="match status" value="1"/>
</dbReference>
<evidence type="ECO:0000256" key="6">
    <source>
        <dbReference type="ARBA" id="ARBA00023157"/>
    </source>
</evidence>
<dbReference type="AlphaFoldDB" id="A0AAV2HCJ9"/>
<keyword evidence="11" id="KW-1185">Reference proteome</keyword>
<dbReference type="InterPro" id="IPR013201">
    <property type="entry name" value="Prot_inhib_I29"/>
</dbReference>
<dbReference type="PRINTS" id="PR00705">
    <property type="entry name" value="PAPAIN"/>
</dbReference>
<reference evidence="10 11" key="1">
    <citation type="submission" date="2024-04" db="EMBL/GenBank/DDBJ databases">
        <authorList>
            <consortium name="Genoscope - CEA"/>
            <person name="William W."/>
        </authorList>
    </citation>
    <scope>NUCLEOTIDE SEQUENCE [LARGE SCALE GENOMIC DNA]</scope>
</reference>
<feature type="domain" description="Peptidase C1A papain C-terminal" evidence="8">
    <location>
        <begin position="160"/>
        <end position="376"/>
    </location>
</feature>
<keyword evidence="3" id="KW-0378">Hydrolase</keyword>
<dbReference type="Pfam" id="PF00112">
    <property type="entry name" value="Peptidase_C1"/>
    <property type="match status" value="1"/>
</dbReference>
<name>A0AAV2HCJ9_LYMST</name>
<dbReference type="InterPro" id="IPR038765">
    <property type="entry name" value="Papain-like_cys_pep_sf"/>
</dbReference>
<evidence type="ECO:0000256" key="1">
    <source>
        <dbReference type="ARBA" id="ARBA00008455"/>
    </source>
</evidence>
<evidence type="ECO:0000256" key="4">
    <source>
        <dbReference type="ARBA" id="ARBA00022807"/>
    </source>
</evidence>
<gene>
    <name evidence="10" type="ORF">GSLYS_00005729001</name>
</gene>
<evidence type="ECO:0000313" key="11">
    <source>
        <dbReference type="Proteomes" id="UP001497497"/>
    </source>
</evidence>
<dbReference type="PROSITE" id="PS00639">
    <property type="entry name" value="THIOL_PROTEASE_HIS"/>
    <property type="match status" value="1"/>
</dbReference>
<dbReference type="InterPro" id="IPR013128">
    <property type="entry name" value="Peptidase_C1A"/>
</dbReference>
<dbReference type="SMART" id="SM00645">
    <property type="entry name" value="Pept_C1"/>
    <property type="match status" value="1"/>
</dbReference>
<protein>
    <recommendedName>
        <fullName evidence="12">Cathepsin L</fullName>
    </recommendedName>
</protein>
<evidence type="ECO:0000256" key="3">
    <source>
        <dbReference type="ARBA" id="ARBA00022801"/>
    </source>
</evidence>
<dbReference type="InterPro" id="IPR039417">
    <property type="entry name" value="Peptidase_C1A_papain-like"/>
</dbReference>
<dbReference type="CDD" id="cd02248">
    <property type="entry name" value="Peptidase_C1A"/>
    <property type="match status" value="1"/>
</dbReference>
<keyword evidence="4" id="KW-0788">Thiol protease</keyword>
<dbReference type="Proteomes" id="UP001497497">
    <property type="component" value="Unassembled WGS sequence"/>
</dbReference>
<keyword evidence="2" id="KW-0645">Protease</keyword>
<evidence type="ECO:0000256" key="7">
    <source>
        <dbReference type="SAM" id="SignalP"/>
    </source>
</evidence>
<evidence type="ECO:0000259" key="9">
    <source>
        <dbReference type="SMART" id="SM00848"/>
    </source>
</evidence>
<dbReference type="PROSITE" id="PS00139">
    <property type="entry name" value="THIOL_PROTEASE_CYS"/>
    <property type="match status" value="1"/>
</dbReference>
<dbReference type="GO" id="GO:0006508">
    <property type="term" value="P:proteolysis"/>
    <property type="evidence" value="ECO:0007669"/>
    <property type="project" value="UniProtKB-KW"/>
</dbReference>
<dbReference type="FunFam" id="3.90.70.10:FF:000006">
    <property type="entry name" value="Cathepsin S"/>
    <property type="match status" value="1"/>
</dbReference>
<evidence type="ECO:0000259" key="8">
    <source>
        <dbReference type="SMART" id="SM00645"/>
    </source>
</evidence>
<feature type="domain" description="Cathepsin propeptide inhibitor" evidence="9">
    <location>
        <begin position="73"/>
        <end position="133"/>
    </location>
</feature>
<dbReference type="EMBL" id="CAXITT010000094">
    <property type="protein sequence ID" value="CAL1531634.1"/>
    <property type="molecule type" value="Genomic_DNA"/>
</dbReference>
<dbReference type="PROSITE" id="PS00640">
    <property type="entry name" value="THIOL_PROTEASE_ASN"/>
    <property type="match status" value="1"/>
</dbReference>
<accession>A0AAV2HCJ9</accession>
<evidence type="ECO:0000256" key="2">
    <source>
        <dbReference type="ARBA" id="ARBA00022670"/>
    </source>
</evidence>
<dbReference type="SUPFAM" id="SSF54001">
    <property type="entry name" value="Cysteine proteinases"/>
    <property type="match status" value="1"/>
</dbReference>
<dbReference type="InterPro" id="IPR000668">
    <property type="entry name" value="Peptidase_C1A_C"/>
</dbReference>
<keyword evidence="6" id="KW-1015">Disulfide bond</keyword>
<keyword evidence="5" id="KW-0865">Zymogen</keyword>
<comment type="caution">
    <text evidence="10">The sequence shown here is derived from an EMBL/GenBank/DDBJ whole genome shotgun (WGS) entry which is preliminary data.</text>
</comment>
<feature type="signal peptide" evidence="7">
    <location>
        <begin position="1"/>
        <end position="16"/>
    </location>
</feature>
<evidence type="ECO:0000313" key="10">
    <source>
        <dbReference type="EMBL" id="CAL1531634.1"/>
    </source>
</evidence>
<organism evidence="10 11">
    <name type="scientific">Lymnaea stagnalis</name>
    <name type="common">Great pond snail</name>
    <name type="synonym">Helix stagnalis</name>
    <dbReference type="NCBI Taxonomy" id="6523"/>
    <lineage>
        <taxon>Eukaryota</taxon>
        <taxon>Metazoa</taxon>
        <taxon>Spiralia</taxon>
        <taxon>Lophotrochozoa</taxon>
        <taxon>Mollusca</taxon>
        <taxon>Gastropoda</taxon>
        <taxon>Heterobranchia</taxon>
        <taxon>Euthyneura</taxon>
        <taxon>Panpulmonata</taxon>
        <taxon>Hygrophila</taxon>
        <taxon>Lymnaeoidea</taxon>
        <taxon>Lymnaeidae</taxon>
        <taxon>Lymnaea</taxon>
    </lineage>
</organism>
<dbReference type="InterPro" id="IPR025661">
    <property type="entry name" value="Pept_asp_AS"/>
</dbReference>
<comment type="similarity">
    <text evidence="1">Belongs to the peptidase C1 family.</text>
</comment>
<sequence>MFKVVVLLLSVSYALAGPAFMKYFKIEPAHKTGDDSLKVNAPEFPNSDMPSNFVGAPAGAVYKLSFADYEDTWQSFKNNFNKKYDSVSEERKRYSIFMENVNFMEYQNWRFHNGKSSFYSDINHFSDLTNEEYRVLHGFNYNRTRPNRNCNEYHPSTKTVPDSEDWRAKGLVTAIKNQQQCGSCWSFSTTGSVEGQWYKKSGQLVALSEQQLVDCSSSFGDQGCNGGLMDYAFEYIIDAGGLESEASYPYEAQDDTCRFDKSKVVATISSCADVVPQESEDALKIAVGNIGPVSVAIDASSPSFQSYRGGVFDNPECSQTQLDHGVLAVGYGTQGGQDYWIVKNSWGKTWGDNGYILMARNKKNQCGIATAASFPIV</sequence>
<dbReference type="InterPro" id="IPR025660">
    <property type="entry name" value="Pept_his_AS"/>
</dbReference>
<keyword evidence="7" id="KW-0732">Signal</keyword>
<dbReference type="Pfam" id="PF08246">
    <property type="entry name" value="Inhibitor_I29"/>
    <property type="match status" value="1"/>
</dbReference>
<dbReference type="GO" id="GO:0008234">
    <property type="term" value="F:cysteine-type peptidase activity"/>
    <property type="evidence" value="ECO:0007669"/>
    <property type="project" value="UniProtKB-KW"/>
</dbReference>
<dbReference type="InterPro" id="IPR000169">
    <property type="entry name" value="Pept_cys_AS"/>
</dbReference>
<dbReference type="Gene3D" id="3.90.70.10">
    <property type="entry name" value="Cysteine proteinases"/>
    <property type="match status" value="1"/>
</dbReference>
<evidence type="ECO:0000256" key="5">
    <source>
        <dbReference type="ARBA" id="ARBA00023145"/>
    </source>
</evidence>
<dbReference type="PANTHER" id="PTHR12411">
    <property type="entry name" value="CYSTEINE PROTEASE FAMILY C1-RELATED"/>
    <property type="match status" value="1"/>
</dbReference>